<dbReference type="OrthoDB" id="5106364at2759"/>
<feature type="compositionally biased region" description="Basic residues" evidence="1">
    <location>
        <begin position="1"/>
        <end position="11"/>
    </location>
</feature>
<proteinExistence type="predicted"/>
<dbReference type="AlphaFoldDB" id="A0A428PGF5"/>
<feature type="region of interest" description="Disordered" evidence="1">
    <location>
        <begin position="1"/>
        <end position="93"/>
    </location>
</feature>
<sequence length="267" mass="29725">MTKKRTFTRSHHLSEENLKHNNKVEDERLKRSAKSEEQLRLGRLNLSCDDFKRGDKADKGDKSTKAAKVDKVKTPKSSKKKKTKDETPQSTVDALASGGQHNLVAQGMQPLPYVSMVPPYHQAYAYPGAPMGAQMMQQQAMMNPMMQAQMANAQAMHSHLVASQMMSAHMAHPQLVPQMLPPGFAYMPTAYPQHPQYQNAYAANMMYAGNQAYAFVPVESPTRQADVAEQEDIYDDDEVEESEEEASEEQTEEGTSASGYEDSTSSD</sequence>
<feature type="region of interest" description="Disordered" evidence="1">
    <location>
        <begin position="222"/>
        <end position="267"/>
    </location>
</feature>
<feature type="compositionally biased region" description="Basic and acidic residues" evidence="1">
    <location>
        <begin position="49"/>
        <end position="73"/>
    </location>
</feature>
<feature type="compositionally biased region" description="Acidic residues" evidence="1">
    <location>
        <begin position="228"/>
        <end position="252"/>
    </location>
</feature>
<organism evidence="2 3">
    <name type="scientific">Fusarium duplospermum</name>
    <dbReference type="NCBI Taxonomy" id="1325734"/>
    <lineage>
        <taxon>Eukaryota</taxon>
        <taxon>Fungi</taxon>
        <taxon>Dikarya</taxon>
        <taxon>Ascomycota</taxon>
        <taxon>Pezizomycotina</taxon>
        <taxon>Sordariomycetes</taxon>
        <taxon>Hypocreomycetidae</taxon>
        <taxon>Hypocreales</taxon>
        <taxon>Nectriaceae</taxon>
        <taxon>Fusarium</taxon>
        <taxon>Fusarium solani species complex</taxon>
    </lineage>
</organism>
<dbReference type="STRING" id="1325734.A0A428PGF5"/>
<evidence type="ECO:0000313" key="2">
    <source>
        <dbReference type="EMBL" id="RSL52097.1"/>
    </source>
</evidence>
<name>A0A428PGF5_9HYPO</name>
<keyword evidence="3" id="KW-1185">Reference proteome</keyword>
<dbReference type="Proteomes" id="UP000288168">
    <property type="component" value="Unassembled WGS sequence"/>
</dbReference>
<protein>
    <submittedName>
        <fullName evidence="2">Uncharacterized protein</fullName>
    </submittedName>
</protein>
<comment type="caution">
    <text evidence="2">The sequence shown here is derived from an EMBL/GenBank/DDBJ whole genome shotgun (WGS) entry which is preliminary data.</text>
</comment>
<reference evidence="2 3" key="1">
    <citation type="submission" date="2017-06" db="EMBL/GenBank/DDBJ databases">
        <title>Comparative genomic analysis of Ambrosia Fusariam Clade fungi.</title>
        <authorList>
            <person name="Stajich J.E."/>
            <person name="Carrillo J."/>
            <person name="Kijimoto T."/>
            <person name="Eskalen A."/>
            <person name="O'Donnell K."/>
            <person name="Kasson M."/>
        </authorList>
    </citation>
    <scope>NUCLEOTIDE SEQUENCE [LARGE SCALE GENOMIC DNA]</scope>
    <source>
        <strain evidence="2 3">NRRL62584</strain>
    </source>
</reference>
<accession>A0A428PGF5</accession>
<evidence type="ECO:0000313" key="3">
    <source>
        <dbReference type="Proteomes" id="UP000288168"/>
    </source>
</evidence>
<feature type="compositionally biased region" description="Basic and acidic residues" evidence="1">
    <location>
        <begin position="12"/>
        <end position="40"/>
    </location>
</feature>
<evidence type="ECO:0000256" key="1">
    <source>
        <dbReference type="SAM" id="MobiDB-lite"/>
    </source>
</evidence>
<dbReference type="EMBL" id="NKCI01000140">
    <property type="protein sequence ID" value="RSL52097.1"/>
    <property type="molecule type" value="Genomic_DNA"/>
</dbReference>
<gene>
    <name evidence="2" type="ORF">CEP54_011080</name>
</gene>